<reference evidence="1" key="2">
    <citation type="submission" date="2007-05" db="EMBL/GenBank/DDBJ databases">
        <title>Genome sequence of Fusobacterium nucleatum subspecies polymorphum - a genetically tractable Fusobacterium.</title>
        <authorList>
            <person name="Karpathy S.E."/>
            <person name="Xiang Q."/>
            <person name="Gioia J."/>
            <person name="Jiang H."/>
            <person name="Liu Y."/>
            <person name="Petrosino J.F."/>
            <person name="Yerrapragada S."/>
            <person name="Fox G.E."/>
            <person name="Kinder Haake S."/>
            <person name="Weinstock G.M."/>
            <person name="Highlander S.K."/>
        </authorList>
    </citation>
    <scope>NUCLEOTIDE SEQUENCE [LARGE SCALE GENOMIC DNA]</scope>
    <source>
        <strain evidence="1">ATCC 10953</strain>
    </source>
</reference>
<evidence type="ECO:0000313" key="1">
    <source>
        <dbReference type="EMBL" id="EDK88635.1"/>
    </source>
</evidence>
<name>A5TUR0_FUSNP</name>
<dbReference type="AlphaFoldDB" id="A5TUR0"/>
<reference evidence="1" key="1">
    <citation type="submission" date="2006-07" db="EMBL/GenBank/DDBJ databases">
        <authorList>
            <person name="Qin X."/>
            <person name="Weinstock G.M."/>
        </authorList>
    </citation>
    <scope>NUCLEOTIDE SEQUENCE [LARGE SCALE GENOMIC DNA]</scope>
    <source>
        <strain evidence="1">ATCC 10953</strain>
    </source>
</reference>
<gene>
    <name evidence="1" type="ORF">FNP_0834</name>
</gene>
<dbReference type="Proteomes" id="UP000001921">
    <property type="component" value="Chromosome"/>
</dbReference>
<proteinExistence type="predicted"/>
<protein>
    <submittedName>
        <fullName evidence="1">Uncharacterized protein</fullName>
    </submittedName>
</protein>
<organism evidence="1">
    <name type="scientific">Fusobacterium polymorphum ATCC 10953</name>
    <dbReference type="NCBI Taxonomy" id="393480"/>
    <lineage>
        <taxon>Bacteria</taxon>
        <taxon>Fusobacteriati</taxon>
        <taxon>Fusobacteriota</taxon>
        <taxon>Fusobacteriia</taxon>
        <taxon>Fusobacteriales</taxon>
        <taxon>Fusobacteriaceae</taxon>
        <taxon>Fusobacterium</taxon>
    </lineage>
</organism>
<dbReference type="HOGENOM" id="CLU_3422880_0_0_0"/>
<dbReference type="EMBL" id="CM000440">
    <property type="protein sequence ID" value="EDK88635.1"/>
    <property type="molecule type" value="Genomic_DNA"/>
</dbReference>
<accession>A5TUR0</accession>
<sequence length="23" mass="2918">MERILDIAKYLTKKYKNKKKKNY</sequence>